<organism evidence="4 5">
    <name type="scientific">Corynebacterium urealyticum</name>
    <dbReference type="NCBI Taxonomy" id="43771"/>
    <lineage>
        <taxon>Bacteria</taxon>
        <taxon>Bacillati</taxon>
        <taxon>Actinomycetota</taxon>
        <taxon>Actinomycetes</taxon>
        <taxon>Mycobacteriales</taxon>
        <taxon>Corynebacteriaceae</taxon>
        <taxon>Corynebacterium</taxon>
    </lineage>
</organism>
<gene>
    <name evidence="4" type="ORF">DI609_07285</name>
</gene>
<dbReference type="AlphaFoldDB" id="A0A2W5AZX7"/>
<keyword evidence="2" id="KW-1133">Transmembrane helix</keyword>
<evidence type="ECO:0000313" key="5">
    <source>
        <dbReference type="Proteomes" id="UP000249451"/>
    </source>
</evidence>
<evidence type="ECO:0000256" key="1">
    <source>
        <dbReference type="SAM" id="MobiDB-lite"/>
    </source>
</evidence>
<name>A0A2W5AZX7_9CORY</name>
<evidence type="ECO:0000256" key="3">
    <source>
        <dbReference type="SAM" id="SignalP"/>
    </source>
</evidence>
<protein>
    <recommendedName>
        <fullName evidence="6">Secreted protein</fullName>
    </recommendedName>
</protein>
<feature type="transmembrane region" description="Helical" evidence="2">
    <location>
        <begin position="93"/>
        <end position="114"/>
    </location>
</feature>
<dbReference type="EMBL" id="QFNY01000161">
    <property type="protein sequence ID" value="PZO99960.1"/>
    <property type="molecule type" value="Genomic_DNA"/>
</dbReference>
<feature type="region of interest" description="Disordered" evidence="1">
    <location>
        <begin position="15"/>
        <end position="84"/>
    </location>
</feature>
<feature type="chain" id="PRO_5016146831" description="Secreted protein" evidence="3">
    <location>
        <begin position="22"/>
        <end position="122"/>
    </location>
</feature>
<accession>A0A2W5AZX7</accession>
<dbReference type="Proteomes" id="UP000249451">
    <property type="component" value="Unassembled WGS sequence"/>
</dbReference>
<comment type="caution">
    <text evidence="4">The sequence shown here is derived from an EMBL/GenBank/DDBJ whole genome shotgun (WGS) entry which is preliminary data.</text>
</comment>
<evidence type="ECO:0000256" key="2">
    <source>
        <dbReference type="SAM" id="Phobius"/>
    </source>
</evidence>
<feature type="non-terminal residue" evidence="4">
    <location>
        <position position="1"/>
    </location>
</feature>
<evidence type="ECO:0000313" key="4">
    <source>
        <dbReference type="EMBL" id="PZO99960.1"/>
    </source>
</evidence>
<keyword evidence="2" id="KW-0812">Transmembrane</keyword>
<feature type="compositionally biased region" description="Low complexity" evidence="1">
    <location>
        <begin position="34"/>
        <end position="47"/>
    </location>
</feature>
<evidence type="ECO:0008006" key="6">
    <source>
        <dbReference type="Google" id="ProtNLM"/>
    </source>
</evidence>
<sequence>VGIATATALATSALVAPNAVADETPADTNQSSISTGSELSSKLGSSLDAGAQLSSGDTGKSAGDTDTTEENSSSSKVADLFRDEDGKVDPSKITAWIGVITAVVGALATLASHLDIPGMMNK</sequence>
<keyword evidence="3" id="KW-0732">Signal</keyword>
<reference evidence="4 5" key="1">
    <citation type="submission" date="2017-11" db="EMBL/GenBank/DDBJ databases">
        <title>Infants hospitalized years apart are colonized by the same room-sourced microbial strains.</title>
        <authorList>
            <person name="Brooks B."/>
            <person name="Olm M.R."/>
            <person name="Firek B.A."/>
            <person name="Baker R."/>
            <person name="Thomas B.C."/>
            <person name="Morowitz M.J."/>
            <person name="Banfield J.F."/>
        </authorList>
    </citation>
    <scope>NUCLEOTIDE SEQUENCE [LARGE SCALE GENOMIC DNA]</scope>
    <source>
        <strain evidence="4">S2_012_000_R3_87</strain>
    </source>
</reference>
<feature type="signal peptide" evidence="3">
    <location>
        <begin position="1"/>
        <end position="21"/>
    </location>
</feature>
<keyword evidence="2" id="KW-0472">Membrane</keyword>
<proteinExistence type="predicted"/>